<dbReference type="OrthoDB" id="2440835at2"/>
<dbReference type="EMBL" id="CP013862">
    <property type="protein sequence ID" value="ALX49022.1"/>
    <property type="molecule type" value="Genomic_DNA"/>
</dbReference>
<keyword evidence="1" id="KW-1133">Transmembrane helix</keyword>
<keyword evidence="1" id="KW-0812">Transmembrane</keyword>
<evidence type="ECO:0000256" key="1">
    <source>
        <dbReference type="SAM" id="Phobius"/>
    </source>
</evidence>
<dbReference type="Proteomes" id="UP000050331">
    <property type="component" value="Chromosome"/>
</dbReference>
<feature type="transmembrane region" description="Helical" evidence="1">
    <location>
        <begin position="46"/>
        <end position="66"/>
    </location>
</feature>
<dbReference type="KEGG" id="lao:AOX59_10685"/>
<feature type="transmembrane region" description="Helical" evidence="1">
    <location>
        <begin position="134"/>
        <end position="151"/>
    </location>
</feature>
<keyword evidence="3" id="KW-1185">Reference proteome</keyword>
<dbReference type="AlphaFoldDB" id="A0A0U4FK42"/>
<proteinExistence type="predicted"/>
<protein>
    <submittedName>
        <fullName evidence="2">Uncharacterized protein</fullName>
    </submittedName>
</protein>
<accession>A0A0U4FK42</accession>
<feature type="transmembrane region" description="Helical" evidence="1">
    <location>
        <begin position="192"/>
        <end position="211"/>
    </location>
</feature>
<organism evidence="2 3">
    <name type="scientific">Lentibacillus amyloliquefaciens</name>
    <dbReference type="NCBI Taxonomy" id="1472767"/>
    <lineage>
        <taxon>Bacteria</taxon>
        <taxon>Bacillati</taxon>
        <taxon>Bacillota</taxon>
        <taxon>Bacilli</taxon>
        <taxon>Bacillales</taxon>
        <taxon>Bacillaceae</taxon>
        <taxon>Lentibacillus</taxon>
    </lineage>
</organism>
<dbReference type="STRING" id="1472767.AOX59_10685"/>
<name>A0A0U4FK42_9BACI</name>
<evidence type="ECO:0000313" key="3">
    <source>
        <dbReference type="Proteomes" id="UP000050331"/>
    </source>
</evidence>
<feature type="transmembrane region" description="Helical" evidence="1">
    <location>
        <begin position="163"/>
        <end position="186"/>
    </location>
</feature>
<dbReference type="RefSeq" id="WP_068445419.1">
    <property type="nucleotide sequence ID" value="NZ_CP013862.1"/>
</dbReference>
<reference evidence="2 3" key="1">
    <citation type="submission" date="2016-01" db="EMBL/GenBank/DDBJ databases">
        <title>Complete genome sequence of strain Lentibacillus amyloliquefaciens LAM0015T isolated from saline sediment.</title>
        <authorList>
            <person name="Wang J.-L."/>
            <person name="He M.-X."/>
        </authorList>
    </citation>
    <scope>NUCLEOTIDE SEQUENCE [LARGE SCALE GENOMIC DNA]</scope>
    <source>
        <strain evidence="2 3">LAM0015</strain>
    </source>
</reference>
<feature type="transmembrane region" description="Helical" evidence="1">
    <location>
        <begin position="72"/>
        <end position="95"/>
    </location>
</feature>
<gene>
    <name evidence="2" type="ORF">AOX59_10685</name>
</gene>
<feature type="transmembrane region" description="Helical" evidence="1">
    <location>
        <begin position="102"/>
        <end position="122"/>
    </location>
</feature>
<keyword evidence="1" id="KW-0472">Membrane</keyword>
<feature type="transmembrane region" description="Helical" evidence="1">
    <location>
        <begin position="6"/>
        <end position="26"/>
    </location>
</feature>
<sequence>MTSAWVFKKIALIVLSILMGLAFYYITSPSEKTVKKQQLEESLSLIINFVLFIWVGKILLNINIFITDPLAVLAYPSDANAFYVAVLFLLVNLVWKVNRNNFNIEIMLAPLMPIFLASAFSYEFIDIVLNGNPLSWGHLSLLFISLIVYLMRYEKMSAGKLAAGIFALWSVGQIILTTQLPFTVLYGYMMDLWFLALVFIISVIFIIPHVTGSKTPTSNVRVNDEE</sequence>
<evidence type="ECO:0000313" key="2">
    <source>
        <dbReference type="EMBL" id="ALX49022.1"/>
    </source>
</evidence>